<reference evidence="4" key="1">
    <citation type="submission" date="2021-10" db="EMBL/GenBank/DDBJ databases">
        <title>Tropical sea cucumber genome reveals ecological adaptation and Cuvierian tubules defense mechanism.</title>
        <authorList>
            <person name="Chen T."/>
        </authorList>
    </citation>
    <scope>NUCLEOTIDE SEQUENCE</scope>
    <source>
        <strain evidence="4">Nanhai2018</strain>
        <tissue evidence="4">Muscle</tissue>
    </source>
</reference>
<organism evidence="4 5">
    <name type="scientific">Holothuria leucospilota</name>
    <name type="common">Black long sea cucumber</name>
    <name type="synonym">Mertensiothuria leucospilota</name>
    <dbReference type="NCBI Taxonomy" id="206669"/>
    <lineage>
        <taxon>Eukaryota</taxon>
        <taxon>Metazoa</taxon>
        <taxon>Echinodermata</taxon>
        <taxon>Eleutherozoa</taxon>
        <taxon>Echinozoa</taxon>
        <taxon>Holothuroidea</taxon>
        <taxon>Aspidochirotacea</taxon>
        <taxon>Aspidochirotida</taxon>
        <taxon>Holothuriidae</taxon>
        <taxon>Holothuria</taxon>
    </lineage>
</organism>
<evidence type="ECO:0000259" key="3">
    <source>
        <dbReference type="PROSITE" id="PS50158"/>
    </source>
</evidence>
<keyword evidence="1" id="KW-0862">Zinc</keyword>
<dbReference type="Proteomes" id="UP001152320">
    <property type="component" value="Unassembled WGS sequence"/>
</dbReference>
<feature type="compositionally biased region" description="Pro residues" evidence="2">
    <location>
        <begin position="183"/>
        <end position="192"/>
    </location>
</feature>
<keyword evidence="5" id="KW-1185">Reference proteome</keyword>
<dbReference type="EMBL" id="JAIZAY010000725">
    <property type="protein sequence ID" value="KAJ8018006.1"/>
    <property type="molecule type" value="Genomic_DNA"/>
</dbReference>
<evidence type="ECO:0000313" key="5">
    <source>
        <dbReference type="Proteomes" id="UP001152320"/>
    </source>
</evidence>
<evidence type="ECO:0000256" key="2">
    <source>
        <dbReference type="SAM" id="MobiDB-lite"/>
    </source>
</evidence>
<feature type="compositionally biased region" description="Low complexity" evidence="2">
    <location>
        <begin position="171"/>
        <end position="182"/>
    </location>
</feature>
<evidence type="ECO:0000313" key="4">
    <source>
        <dbReference type="EMBL" id="KAJ8018006.1"/>
    </source>
</evidence>
<dbReference type="SMART" id="SM00343">
    <property type="entry name" value="ZnF_C2HC"/>
    <property type="match status" value="2"/>
</dbReference>
<dbReference type="GO" id="GO:0003676">
    <property type="term" value="F:nucleic acid binding"/>
    <property type="evidence" value="ECO:0007669"/>
    <property type="project" value="InterPro"/>
</dbReference>
<evidence type="ECO:0000256" key="1">
    <source>
        <dbReference type="PROSITE-ProRule" id="PRU00047"/>
    </source>
</evidence>
<keyword evidence="1" id="KW-0863">Zinc-finger</keyword>
<dbReference type="Gene3D" id="4.10.60.10">
    <property type="entry name" value="Zinc finger, CCHC-type"/>
    <property type="match status" value="1"/>
</dbReference>
<comment type="caution">
    <text evidence="4">The sequence shown here is derived from an EMBL/GenBank/DDBJ whole genome shotgun (WGS) entry which is preliminary data.</text>
</comment>
<dbReference type="SUPFAM" id="SSF57756">
    <property type="entry name" value="Retrovirus zinc finger-like domains"/>
    <property type="match status" value="1"/>
</dbReference>
<dbReference type="InterPro" id="IPR036875">
    <property type="entry name" value="Znf_CCHC_sf"/>
</dbReference>
<name>A0A9Q1B8R0_HOLLE</name>
<keyword evidence="1" id="KW-0479">Metal-binding</keyword>
<dbReference type="OrthoDB" id="6429377at2759"/>
<dbReference type="AlphaFoldDB" id="A0A9Q1B8R0"/>
<gene>
    <name evidence="4" type="ORF">HOLleu_44233</name>
</gene>
<feature type="region of interest" description="Disordered" evidence="2">
    <location>
        <begin position="149"/>
        <end position="223"/>
    </location>
</feature>
<accession>A0A9Q1B8R0</accession>
<dbReference type="GO" id="GO:0008270">
    <property type="term" value="F:zinc ion binding"/>
    <property type="evidence" value="ECO:0007669"/>
    <property type="project" value="UniProtKB-KW"/>
</dbReference>
<dbReference type="PROSITE" id="PS50158">
    <property type="entry name" value="ZF_CCHC"/>
    <property type="match status" value="1"/>
</dbReference>
<dbReference type="InterPro" id="IPR001878">
    <property type="entry name" value="Znf_CCHC"/>
</dbReference>
<sequence>MLTFNTPKLPETLKIGYLQVKVEIYIPNTIRCFNCQTYGHFKTRCNRPATCGKCGEEGHFGDTCEGSPRCVNWEGCHPSNSKTCPKWVQEKQIQKIKASSNISYKEAEETFLSQESQLKNYPGAVKTAKVCIFTQTDMTWPMGSSFPKPTADTFIKPSNPAPTTKTIHTMTAPPTSQKSAPPQKKPVPPPKPTKNQQKQQKAESTARNTPKVKIQTKSKQGVG</sequence>
<feature type="domain" description="CCHC-type" evidence="3">
    <location>
        <begin position="51"/>
        <end position="64"/>
    </location>
</feature>
<protein>
    <submittedName>
        <fullName evidence="4">Nucleic-acid-binding protein from mobile element jockey</fullName>
    </submittedName>
</protein>
<proteinExistence type="predicted"/>